<accession>A0A5R8NEE2</accession>
<dbReference type="Pfam" id="PF00498">
    <property type="entry name" value="FHA"/>
    <property type="match status" value="1"/>
</dbReference>
<dbReference type="Proteomes" id="UP000306378">
    <property type="component" value="Unassembled WGS sequence"/>
</dbReference>
<evidence type="ECO:0000256" key="1">
    <source>
        <dbReference type="ARBA" id="ARBA00022553"/>
    </source>
</evidence>
<gene>
    <name evidence="4" type="ORF">FEK34_24930</name>
</gene>
<evidence type="ECO:0000256" key="2">
    <source>
        <dbReference type="SAM" id="MobiDB-lite"/>
    </source>
</evidence>
<dbReference type="InterPro" id="IPR000253">
    <property type="entry name" value="FHA_dom"/>
</dbReference>
<dbReference type="RefSeq" id="WP_138451584.1">
    <property type="nucleotide sequence ID" value="NZ_VBUT01000011.1"/>
</dbReference>
<dbReference type="Gene3D" id="2.60.200.20">
    <property type="match status" value="1"/>
</dbReference>
<feature type="compositionally biased region" description="Pro residues" evidence="2">
    <location>
        <begin position="204"/>
        <end position="213"/>
    </location>
</feature>
<feature type="compositionally biased region" description="Polar residues" evidence="2">
    <location>
        <begin position="226"/>
        <end position="236"/>
    </location>
</feature>
<feature type="compositionally biased region" description="Basic residues" evidence="2">
    <location>
        <begin position="155"/>
        <end position="164"/>
    </location>
</feature>
<dbReference type="InterPro" id="IPR008984">
    <property type="entry name" value="SMAD_FHA_dom_sf"/>
</dbReference>
<dbReference type="PROSITE" id="PS50006">
    <property type="entry name" value="FHA_DOMAIN"/>
    <property type="match status" value="1"/>
</dbReference>
<evidence type="ECO:0000313" key="4">
    <source>
        <dbReference type="EMBL" id="TLF73976.1"/>
    </source>
</evidence>
<reference evidence="4 5" key="1">
    <citation type="submission" date="2019-05" db="EMBL/GenBank/DDBJ databases">
        <title>Genomes sequences of two Nocardia cyriacigeorgica environmental isolates, type strains Nocardia asteroides ATCC 19247 and Nocardia cyriacigeorgica DSM 44484.</title>
        <authorList>
            <person name="Vautrin F."/>
            <person name="Bergeron E."/>
            <person name="Dubost A."/>
            <person name="Abrouk D."/>
            <person name="Rodriguez Nava V."/>
            <person name="Pujic P."/>
        </authorList>
    </citation>
    <scope>NUCLEOTIDE SEQUENCE [LARGE SCALE GENOMIC DNA]</scope>
    <source>
        <strain evidence="4 5">EML 446</strain>
    </source>
</reference>
<feature type="region of interest" description="Disordered" evidence="2">
    <location>
        <begin position="126"/>
        <end position="276"/>
    </location>
</feature>
<evidence type="ECO:0000259" key="3">
    <source>
        <dbReference type="PROSITE" id="PS50006"/>
    </source>
</evidence>
<dbReference type="EMBL" id="VBUT01000011">
    <property type="protein sequence ID" value="TLF73976.1"/>
    <property type="molecule type" value="Genomic_DNA"/>
</dbReference>
<dbReference type="AlphaFoldDB" id="A0A5R8NEE2"/>
<proteinExistence type="predicted"/>
<dbReference type="CDD" id="cd00060">
    <property type="entry name" value="FHA"/>
    <property type="match status" value="1"/>
</dbReference>
<sequence length="396" mass="40968">MLGRSTVAVAPGDGLVARFGEVLVYIGGESASIDRILGAVEAASEVESPGAALAQRLAPVVFGVNSAPPPFGVLAPTDDGTLVLLRGPVAALIDGAEGARRLTGSRAFTWVDEIVRVPIRSITIGPDTTSQITEHPRSNLRSGVVPGGGFVLRAGVRRSGRKPAARATSTAAAPSEPPATAPAGFAAAEADADSDQHPVTSAAPPAPSTPPVPPRHRANPKPDGTQAMSLAWSQAPATLRSDPPEPVALHKPGPQDTVRRRPRLAVGAPPNTQVPGVLVAEDGATYPLDRPYVIGRGPSADESVRRATAAPIVLQRDRHISRVHAFVSLEDGKVFVRDAGTASGTFVATPDSPKWARVGQSPTELPPGGRIRISERVLTYQASTVPPRTEGVDTGK</sequence>
<comment type="caution">
    <text evidence="4">The sequence shown here is derived from an EMBL/GenBank/DDBJ whole genome shotgun (WGS) entry which is preliminary data.</text>
</comment>
<evidence type="ECO:0000313" key="5">
    <source>
        <dbReference type="Proteomes" id="UP000306378"/>
    </source>
</evidence>
<dbReference type="SUPFAM" id="SSF49879">
    <property type="entry name" value="SMAD/FHA domain"/>
    <property type="match status" value="1"/>
</dbReference>
<keyword evidence="1" id="KW-0597">Phosphoprotein</keyword>
<organism evidence="4 5">
    <name type="scientific">Nocardia cyriacigeorgica</name>
    <dbReference type="NCBI Taxonomy" id="135487"/>
    <lineage>
        <taxon>Bacteria</taxon>
        <taxon>Bacillati</taxon>
        <taxon>Actinomycetota</taxon>
        <taxon>Actinomycetes</taxon>
        <taxon>Mycobacteriales</taxon>
        <taxon>Nocardiaceae</taxon>
        <taxon>Nocardia</taxon>
    </lineage>
</organism>
<feature type="domain" description="FHA" evidence="3">
    <location>
        <begin position="292"/>
        <end position="347"/>
    </location>
</feature>
<name>A0A5R8NEE2_9NOCA</name>
<feature type="compositionally biased region" description="Low complexity" evidence="2">
    <location>
        <begin position="165"/>
        <end position="174"/>
    </location>
</feature>
<protein>
    <submittedName>
        <fullName evidence="4">FHA domain-containing protein</fullName>
    </submittedName>
</protein>